<dbReference type="NCBIfam" id="TIGR04393">
    <property type="entry name" value="rpt_T5SS_PEPC"/>
    <property type="match status" value="9"/>
</dbReference>
<evidence type="ECO:0000313" key="4">
    <source>
        <dbReference type="Proteomes" id="UP000519439"/>
    </source>
</evidence>
<gene>
    <name evidence="3" type="ORF">GGR34_000342</name>
</gene>
<feature type="domain" description="Autotransporter" evidence="2">
    <location>
        <begin position="982"/>
        <end position="1258"/>
    </location>
</feature>
<dbReference type="SUPFAM" id="SSF51126">
    <property type="entry name" value="Pectin lyase-like"/>
    <property type="match status" value="1"/>
</dbReference>
<comment type="caution">
    <text evidence="3">The sequence shown here is derived from an EMBL/GenBank/DDBJ whole genome shotgun (WGS) entry which is preliminary data.</text>
</comment>
<dbReference type="EMBL" id="JACIDC010000001">
    <property type="protein sequence ID" value="MBB4038713.1"/>
    <property type="molecule type" value="Genomic_DNA"/>
</dbReference>
<dbReference type="RefSeq" id="WP_154664040.1">
    <property type="nucleotide sequence ID" value="NZ_JACIDC010000001.1"/>
</dbReference>
<dbReference type="InterPro" id="IPR011050">
    <property type="entry name" value="Pectin_lyase_fold/virulence"/>
</dbReference>
<dbReference type="Gene3D" id="2.40.128.130">
    <property type="entry name" value="Autotransporter beta-domain"/>
    <property type="match status" value="1"/>
</dbReference>
<protein>
    <submittedName>
        <fullName evidence="3">Outer membrane autotransporter protein</fullName>
    </submittedName>
</protein>
<feature type="signal peptide" evidence="1">
    <location>
        <begin position="1"/>
        <end position="26"/>
    </location>
</feature>
<keyword evidence="4" id="KW-1185">Reference proteome</keyword>
<dbReference type="AlphaFoldDB" id="A0A7W6N697"/>
<dbReference type="Pfam" id="PF03797">
    <property type="entry name" value="Autotransporter"/>
    <property type="match status" value="1"/>
</dbReference>
<dbReference type="InterPro" id="IPR030895">
    <property type="entry name" value="T5SS_PEPC_rpt"/>
</dbReference>
<name>A0A7W6N697_9HYPH</name>
<dbReference type="InterPro" id="IPR006315">
    <property type="entry name" value="OM_autotransptr_brl_dom"/>
</dbReference>
<dbReference type="InterPro" id="IPR036709">
    <property type="entry name" value="Autotransporte_beta_dom_sf"/>
</dbReference>
<evidence type="ECO:0000256" key="1">
    <source>
        <dbReference type="SAM" id="SignalP"/>
    </source>
</evidence>
<accession>A0A7W6N697</accession>
<evidence type="ECO:0000259" key="2">
    <source>
        <dbReference type="PROSITE" id="PS51208"/>
    </source>
</evidence>
<feature type="chain" id="PRO_5031297387" evidence="1">
    <location>
        <begin position="27"/>
        <end position="1261"/>
    </location>
</feature>
<dbReference type="InterPro" id="IPR005546">
    <property type="entry name" value="Autotransporte_beta"/>
</dbReference>
<dbReference type="SMART" id="SM00869">
    <property type="entry name" value="Autotransporter"/>
    <property type="match status" value="1"/>
</dbReference>
<sequence length="1261" mass="124045">MPASRLPNLFLASPSFSLLRSTSVIALVLATPAHADSVFWNGPSGGSWFVDSHWVWDGHTPGAADNAYINTAAGPLIPLGMSGFAGNLYVGTSSQGVLTVDGALTTGSALLGNSAGAEGTVTVSGGTWTNSGVLTVGSEGQGSLVVTSGGSASAGTTYLGTGVGGTGSLLVEGGSDFNAAGFLLVGYAGNGGSGGTPGGNGTLSVTDGLVTSIGAVIADGIGATGSATISGSDSDWINAGSLTVGGGGVGSLTILNGGYVSSCCVTTIGQAASSASSSIDIAGTGSFLESSGGLIVGNYGAATLTVGSGATVSSGGGVIGRHSASTATVTGSGSTWTSGDLLIGGDSSDPLGTAGNGTLNISAGGAVTSTSARLGDVADASGSATIADNGSKWTITSGNLQVGARGTGDLTIRNGAAVEAVHSIIGTNTGASGEATVTGAGSRWTSSGNLYVGNEGSGVLRIEDGAAVTSAAGYIATLSGSDSSVTVDGAGSSWTMTEAFIAGYSSGTTATVTLRDGGRISALQGTLGDLAGSTGTMTVTGAGSNWNAFVDSSVAYSGCMNVGRYGKGVLTVSDGGSVTGHRLYIGNETGSSGTVTLTGAGSEVAMASRLFIGAYGNGTLTLSRDAALRASDIVIARGAGVAGTLNIGAASGQSAQAAGAVDASAVTFGDGAGRLVFNHTDTSYVFDAPMSGAGQVLVENGVTTLTGNSGGFTGTTTIEAGTLAVNGKLGGALDVQSAGRLQGIGSVGDTTVRGTVAPGNSIGTLNVNGNVTFRPSSIYEVEIDGSGKSDRIAATGAATINGGTVQILPDQGVRFRADHAYAILTAQSGVSGRFGGILSSDFAFITPTLGYGADAVTLTMVRKTGPRAPLAFRTAAASGNQYRTADAVEALGADNLLYDTVLGASVAGARQAFDALSGEAHASAAKVAYEDSRKVREAVLARLREPLGGPALPLLAQGPYGAAFAADRPGKAPLPAALAPVPAPLRHALWGEGFGSWGKVRSDGNAASLDTSTGGFILGADAQIGDGLRLGLAGGYISTAFDVEARRSSGSNGSVFGALYGSGRWGDLSLRLGAAYAHHDIDLSRTVSAPGLADAVKASYDGATLQAFGEVGYRFALAGLAFEPFAGASVLRLDTDGFQERGGAAVLTGFGRTYELGTTTLGIRAEAQPSPEMPLTVRGLLGWRHAYGDVEPAALVAFAGGASPFSVAGVPVDRDALVVEAGLDWQASDAISLGVSYSGQIGSRAQDHALKGNLVWRFDTR</sequence>
<organism evidence="3 4">
    <name type="scientific">Microvirga flocculans</name>
    <dbReference type="NCBI Taxonomy" id="217168"/>
    <lineage>
        <taxon>Bacteria</taxon>
        <taxon>Pseudomonadati</taxon>
        <taxon>Pseudomonadota</taxon>
        <taxon>Alphaproteobacteria</taxon>
        <taxon>Hyphomicrobiales</taxon>
        <taxon>Methylobacteriaceae</taxon>
        <taxon>Microvirga</taxon>
    </lineage>
</organism>
<reference evidence="3 4" key="1">
    <citation type="submission" date="2020-08" db="EMBL/GenBank/DDBJ databases">
        <title>Genomic Encyclopedia of Type Strains, Phase IV (KMG-IV): sequencing the most valuable type-strain genomes for metagenomic binning, comparative biology and taxonomic classification.</title>
        <authorList>
            <person name="Goeker M."/>
        </authorList>
    </citation>
    <scope>NUCLEOTIDE SEQUENCE [LARGE SCALE GENOMIC DNA]</scope>
    <source>
        <strain evidence="3 4">DSM 15743</strain>
    </source>
</reference>
<dbReference type="GO" id="GO:0019867">
    <property type="term" value="C:outer membrane"/>
    <property type="evidence" value="ECO:0007669"/>
    <property type="project" value="InterPro"/>
</dbReference>
<proteinExistence type="predicted"/>
<dbReference type="Proteomes" id="UP000519439">
    <property type="component" value="Unassembled WGS sequence"/>
</dbReference>
<dbReference type="SUPFAM" id="SSF103515">
    <property type="entry name" value="Autotransporter"/>
    <property type="match status" value="1"/>
</dbReference>
<dbReference type="NCBIfam" id="TIGR01414">
    <property type="entry name" value="autotrans_barl"/>
    <property type="match status" value="1"/>
</dbReference>
<evidence type="ECO:0000313" key="3">
    <source>
        <dbReference type="EMBL" id="MBB4038713.1"/>
    </source>
</evidence>
<dbReference type="PROSITE" id="PS51208">
    <property type="entry name" value="AUTOTRANSPORTER"/>
    <property type="match status" value="1"/>
</dbReference>
<keyword evidence="1" id="KW-0732">Signal</keyword>